<dbReference type="Pfam" id="PF07869">
    <property type="entry name" value="DUF1656"/>
    <property type="match status" value="1"/>
</dbReference>
<evidence type="ECO:0000256" key="3">
    <source>
        <dbReference type="ARBA" id="ARBA00022989"/>
    </source>
</evidence>
<reference evidence="6 7" key="1">
    <citation type="submission" date="2018-04" db="EMBL/GenBank/DDBJ databases">
        <title>Bordetella sp. HZ20 isolated from seawater.</title>
        <authorList>
            <person name="Sun C."/>
        </authorList>
    </citation>
    <scope>NUCLEOTIDE SEQUENCE [LARGE SCALE GENOMIC DNA]</scope>
    <source>
        <strain evidence="6 7">HZ20</strain>
    </source>
</reference>
<protein>
    <submittedName>
        <fullName evidence="6">DUF1656 domain-containing protein</fullName>
    </submittedName>
</protein>
<evidence type="ECO:0000256" key="1">
    <source>
        <dbReference type="ARBA" id="ARBA00022475"/>
    </source>
</evidence>
<accession>A0A2R4XGQ4</accession>
<dbReference type="InterPro" id="IPR012451">
    <property type="entry name" value="DUF1656"/>
</dbReference>
<name>A0A2R4XGQ4_9BURK</name>
<keyword evidence="1" id="KW-1003">Cell membrane</keyword>
<keyword evidence="4 5" id="KW-0472">Membrane</keyword>
<dbReference type="OrthoDB" id="6080293at2"/>
<proteinExistence type="predicted"/>
<organism evidence="6 7">
    <name type="scientific">Orrella marina</name>
    <dbReference type="NCBI Taxonomy" id="2163011"/>
    <lineage>
        <taxon>Bacteria</taxon>
        <taxon>Pseudomonadati</taxon>
        <taxon>Pseudomonadota</taxon>
        <taxon>Betaproteobacteria</taxon>
        <taxon>Burkholderiales</taxon>
        <taxon>Alcaligenaceae</taxon>
        <taxon>Orrella</taxon>
    </lineage>
</organism>
<evidence type="ECO:0000256" key="4">
    <source>
        <dbReference type="ARBA" id="ARBA00023136"/>
    </source>
</evidence>
<keyword evidence="7" id="KW-1185">Reference proteome</keyword>
<gene>
    <name evidence="6" type="ORF">DBV39_03730</name>
</gene>
<keyword evidence="3 5" id="KW-1133">Transmembrane helix</keyword>
<evidence type="ECO:0000256" key="5">
    <source>
        <dbReference type="SAM" id="Phobius"/>
    </source>
</evidence>
<dbReference type="Proteomes" id="UP000244571">
    <property type="component" value="Chromosome"/>
</dbReference>
<evidence type="ECO:0000313" key="7">
    <source>
        <dbReference type="Proteomes" id="UP000244571"/>
    </source>
</evidence>
<dbReference type="KEGG" id="boz:DBV39_03730"/>
<evidence type="ECO:0000313" key="6">
    <source>
        <dbReference type="EMBL" id="AWB32971.1"/>
    </source>
</evidence>
<feature type="transmembrane region" description="Helical" evidence="5">
    <location>
        <begin position="6"/>
        <end position="29"/>
    </location>
</feature>
<keyword evidence="2 5" id="KW-0812">Transmembrane</keyword>
<sequence>MRSDVNIMGLFFVSIVIYMILTIPVFVIVRRTLFKCGFYRYVWHPNLFEVALYLCLVCVFVLLFPI</sequence>
<evidence type="ECO:0000256" key="2">
    <source>
        <dbReference type="ARBA" id="ARBA00022692"/>
    </source>
</evidence>
<feature type="transmembrane region" description="Helical" evidence="5">
    <location>
        <begin position="41"/>
        <end position="64"/>
    </location>
</feature>
<dbReference type="RefSeq" id="WP_108620402.1">
    <property type="nucleotide sequence ID" value="NZ_CP028901.1"/>
</dbReference>
<dbReference type="EMBL" id="CP028901">
    <property type="protein sequence ID" value="AWB32971.1"/>
    <property type="molecule type" value="Genomic_DNA"/>
</dbReference>
<dbReference type="AlphaFoldDB" id="A0A2R4XGQ4"/>